<proteinExistence type="predicted"/>
<accession>A0AAV2MEP7</accession>
<organism evidence="2 3">
    <name type="scientific">Knipowitschia caucasica</name>
    <name type="common">Caucasian dwarf goby</name>
    <name type="synonym">Pomatoschistus caucasicus</name>
    <dbReference type="NCBI Taxonomy" id="637954"/>
    <lineage>
        <taxon>Eukaryota</taxon>
        <taxon>Metazoa</taxon>
        <taxon>Chordata</taxon>
        <taxon>Craniata</taxon>
        <taxon>Vertebrata</taxon>
        <taxon>Euteleostomi</taxon>
        <taxon>Actinopterygii</taxon>
        <taxon>Neopterygii</taxon>
        <taxon>Teleostei</taxon>
        <taxon>Neoteleostei</taxon>
        <taxon>Acanthomorphata</taxon>
        <taxon>Gobiaria</taxon>
        <taxon>Gobiiformes</taxon>
        <taxon>Gobioidei</taxon>
        <taxon>Gobiidae</taxon>
        <taxon>Gobiinae</taxon>
        <taxon>Knipowitschia</taxon>
    </lineage>
</organism>
<dbReference type="AlphaFoldDB" id="A0AAV2MEP7"/>
<evidence type="ECO:0000313" key="3">
    <source>
        <dbReference type="Proteomes" id="UP001497482"/>
    </source>
</evidence>
<evidence type="ECO:0000256" key="1">
    <source>
        <dbReference type="SAM" id="MobiDB-lite"/>
    </source>
</evidence>
<evidence type="ECO:0000313" key="2">
    <source>
        <dbReference type="EMBL" id="CAL1611629.1"/>
    </source>
</evidence>
<feature type="region of interest" description="Disordered" evidence="1">
    <location>
        <begin position="162"/>
        <end position="195"/>
    </location>
</feature>
<keyword evidence="3" id="KW-1185">Reference proteome</keyword>
<dbReference type="EMBL" id="OZ035829">
    <property type="protein sequence ID" value="CAL1611629.1"/>
    <property type="molecule type" value="Genomic_DNA"/>
</dbReference>
<evidence type="ECO:0008006" key="4">
    <source>
        <dbReference type="Google" id="ProtNLM"/>
    </source>
</evidence>
<name>A0AAV2MEP7_KNICA</name>
<reference evidence="2 3" key="1">
    <citation type="submission" date="2024-04" db="EMBL/GenBank/DDBJ databases">
        <authorList>
            <person name="Waldvogel A.-M."/>
            <person name="Schoenle A."/>
        </authorList>
    </citation>
    <scope>NUCLEOTIDE SEQUENCE [LARGE SCALE GENOMIC DNA]</scope>
</reference>
<gene>
    <name evidence="2" type="ORF">KC01_LOCUS38025</name>
</gene>
<dbReference type="Proteomes" id="UP001497482">
    <property type="component" value="Chromosome 7"/>
</dbReference>
<sequence>MKTRDQLQRGLRTLEGTARAVGLGLVLNLAGDLLQSLQSLVVALLYRGENLRESAVVEIRTRAQLLVQSGPVQTVLELPDQIQNLVRDLQELSKLLLQLLINATPLYSLIQQPSEQEVEDFLNQHDFTSNSSSRRSSANANSLFLKAMDGRPRRRRSLYSLAARGTQSPEPTRQSEEQEVPPPAIEVPATRRPSATDLLMAPLRQFVSQSQKAFEYLSPNGEEGGEGEK</sequence>
<protein>
    <recommendedName>
        <fullName evidence="4">Perilipin 6</fullName>
    </recommendedName>
</protein>